<evidence type="ECO:0000256" key="4">
    <source>
        <dbReference type="ARBA" id="ARBA00022679"/>
    </source>
</evidence>
<reference evidence="12 13" key="1">
    <citation type="submission" date="2019-02" db="EMBL/GenBank/DDBJ databases">
        <title>Deep-cultivation of Planctomycetes and their phenomic and genomic characterization uncovers novel biology.</title>
        <authorList>
            <person name="Wiegand S."/>
            <person name="Jogler M."/>
            <person name="Boedeker C."/>
            <person name="Pinto D."/>
            <person name="Vollmers J."/>
            <person name="Rivas-Marin E."/>
            <person name="Kohn T."/>
            <person name="Peeters S.H."/>
            <person name="Heuer A."/>
            <person name="Rast P."/>
            <person name="Oberbeckmann S."/>
            <person name="Bunk B."/>
            <person name="Jeske O."/>
            <person name="Meyerdierks A."/>
            <person name="Storesund J.E."/>
            <person name="Kallscheuer N."/>
            <person name="Luecker S."/>
            <person name="Lage O.M."/>
            <person name="Pohl T."/>
            <person name="Merkel B.J."/>
            <person name="Hornburger P."/>
            <person name="Mueller R.-W."/>
            <person name="Bruemmer F."/>
            <person name="Labrenz M."/>
            <person name="Spormann A.M."/>
            <person name="Op Den Camp H."/>
            <person name="Overmann J."/>
            <person name="Amann R."/>
            <person name="Jetten M.S.M."/>
            <person name="Mascher T."/>
            <person name="Medema M.H."/>
            <person name="Devos D.P."/>
            <person name="Kaster A.-K."/>
            <person name="Ovreas L."/>
            <person name="Rohde M."/>
            <person name="Galperin M.Y."/>
            <person name="Jogler C."/>
        </authorList>
    </citation>
    <scope>NUCLEOTIDE SEQUENCE [LARGE SCALE GENOMIC DNA]</scope>
    <source>
        <strain evidence="12 13">Pla52o</strain>
    </source>
</reference>
<dbReference type="InterPro" id="IPR004358">
    <property type="entry name" value="Sig_transdc_His_kin-like_C"/>
</dbReference>
<dbReference type="InterPro" id="IPR003594">
    <property type="entry name" value="HATPase_dom"/>
</dbReference>
<proteinExistence type="predicted"/>
<dbReference type="SUPFAM" id="SSF55781">
    <property type="entry name" value="GAF domain-like"/>
    <property type="match status" value="1"/>
</dbReference>
<dbReference type="SUPFAM" id="SSF55874">
    <property type="entry name" value="ATPase domain of HSP90 chaperone/DNA topoisomerase II/histidine kinase"/>
    <property type="match status" value="1"/>
</dbReference>
<dbReference type="InterPro" id="IPR013655">
    <property type="entry name" value="PAS_fold_3"/>
</dbReference>
<comment type="caution">
    <text evidence="12">The sequence shown here is derived from an EMBL/GenBank/DDBJ whole genome shotgun (WGS) entry which is preliminary data.</text>
</comment>
<dbReference type="Gene3D" id="3.30.450.40">
    <property type="match status" value="1"/>
</dbReference>
<evidence type="ECO:0000256" key="6">
    <source>
        <dbReference type="ARBA" id="ARBA00022777"/>
    </source>
</evidence>
<dbReference type="CDD" id="cd00082">
    <property type="entry name" value="HisKA"/>
    <property type="match status" value="1"/>
</dbReference>
<dbReference type="RefSeq" id="WP_146594857.1">
    <property type="nucleotide sequence ID" value="NZ_SJPT01000004.1"/>
</dbReference>
<evidence type="ECO:0000313" key="12">
    <source>
        <dbReference type="EMBL" id="TWU23068.1"/>
    </source>
</evidence>
<dbReference type="Pfam" id="PF00512">
    <property type="entry name" value="HisKA"/>
    <property type="match status" value="1"/>
</dbReference>
<name>A0A5C6CFJ4_9BACT</name>
<dbReference type="Gene3D" id="1.10.287.130">
    <property type="match status" value="1"/>
</dbReference>
<dbReference type="PRINTS" id="PR00344">
    <property type="entry name" value="BCTRLSENSOR"/>
</dbReference>
<dbReference type="InterPro" id="IPR000700">
    <property type="entry name" value="PAS-assoc_C"/>
</dbReference>
<dbReference type="PROSITE" id="PS50113">
    <property type="entry name" value="PAC"/>
    <property type="match status" value="1"/>
</dbReference>
<feature type="domain" description="PAC" evidence="11">
    <location>
        <begin position="240"/>
        <end position="293"/>
    </location>
</feature>
<evidence type="ECO:0000313" key="13">
    <source>
        <dbReference type="Proteomes" id="UP000316304"/>
    </source>
</evidence>
<dbReference type="NCBIfam" id="TIGR00229">
    <property type="entry name" value="sensory_box"/>
    <property type="match status" value="1"/>
</dbReference>
<dbReference type="InterPro" id="IPR036097">
    <property type="entry name" value="HisK_dim/P_sf"/>
</dbReference>
<dbReference type="Gene3D" id="3.30.565.10">
    <property type="entry name" value="Histidine kinase-like ATPase, C-terminal domain"/>
    <property type="match status" value="1"/>
</dbReference>
<dbReference type="GO" id="GO:0005524">
    <property type="term" value="F:ATP binding"/>
    <property type="evidence" value="ECO:0007669"/>
    <property type="project" value="UniProtKB-KW"/>
</dbReference>
<evidence type="ECO:0000256" key="2">
    <source>
        <dbReference type="ARBA" id="ARBA00012438"/>
    </source>
</evidence>
<dbReference type="Pfam" id="PF02518">
    <property type="entry name" value="HATPase_c"/>
    <property type="match status" value="1"/>
</dbReference>
<gene>
    <name evidence="12" type="primary">virA_3</name>
    <name evidence="12" type="ORF">Pla52o_26020</name>
</gene>
<dbReference type="InterPro" id="IPR005467">
    <property type="entry name" value="His_kinase_dom"/>
</dbReference>
<keyword evidence="6" id="KW-0418">Kinase</keyword>
<dbReference type="PROSITE" id="PS50112">
    <property type="entry name" value="PAS"/>
    <property type="match status" value="1"/>
</dbReference>
<dbReference type="Gene3D" id="3.30.450.20">
    <property type="entry name" value="PAS domain"/>
    <property type="match status" value="1"/>
</dbReference>
<evidence type="ECO:0000259" key="10">
    <source>
        <dbReference type="PROSITE" id="PS50112"/>
    </source>
</evidence>
<sequence>MTHALEFLSSIDDPTSFLLESIKAAVTIDDVTEVTAQLRVLRDSGVTSLADAIKDDAELLKTLLAGIHTIGFNQSAIALFEANSMVELRSRTSEILLPESLPSLVGFLQSLLDQDPVHASDVGLSTLKGNWIYVRADFRVVQHGEKIYTINSFTDITDWYNDRQSLAAVRTRYALALKGSQFGVWDWDVQKNQVTRDTEYHRILGYGEDEIDCSAESVQALMHPDDQRRVAEMPSIPNVLDFQFRIQQKTGGYRWIHLEGAVCEWNDSGEQLRAVGTVRDVTVERQQLELMDLEREIFKLASEGTSLKALLSLVASKVDLAFPELRTIVLLLDDARQSVGFAAAPSMPKDVLQSLIGFPVMAEPTACCNAMKSGVFQFVQDLSAGEGFPSAEAFYTPLGIQATGSMPIVDSTSTTLGTICLTSNTPFWSPPEDLIGLERVARSLALVMERMKQKERSRRRAVQMQNQQKFESLGKLAGGIAHDFNNLLSVIRTNAELCQFNSGMGAANTQESLDQIMHAAEMASSMCKQMLTFAGQSKSQTQQVDLVAEAKKVASLVRSATKAKIKIELCADPGTPPVVGDSTALSQVLLNLLTNAVEAIGEAGTVQINVAMRRVEQAEIEGFVFSGKIRPGEHIYVSVKDDGSGIDQETLRCVFDPFFTTKSTGQGVGLATVLGIVEQHGGAIDLRSAVGQGTEFVVLFPVVCEPQRTLQTS</sequence>
<dbReference type="EMBL" id="SJPT01000004">
    <property type="protein sequence ID" value="TWU23068.1"/>
    <property type="molecule type" value="Genomic_DNA"/>
</dbReference>
<keyword evidence="4 12" id="KW-0808">Transferase</keyword>
<dbReference type="InterPro" id="IPR000014">
    <property type="entry name" value="PAS"/>
</dbReference>
<dbReference type="Gene3D" id="2.10.70.100">
    <property type="match status" value="1"/>
</dbReference>
<dbReference type="InterPro" id="IPR036890">
    <property type="entry name" value="HATPase_C_sf"/>
</dbReference>
<dbReference type="SMART" id="SM00388">
    <property type="entry name" value="HisKA"/>
    <property type="match status" value="1"/>
</dbReference>
<feature type="domain" description="PAS" evidence="10">
    <location>
        <begin position="169"/>
        <end position="243"/>
    </location>
</feature>
<dbReference type="PROSITE" id="PS50109">
    <property type="entry name" value="HIS_KIN"/>
    <property type="match status" value="1"/>
</dbReference>
<dbReference type="Pfam" id="PF08447">
    <property type="entry name" value="PAS_3"/>
    <property type="match status" value="1"/>
</dbReference>
<dbReference type="GO" id="GO:0000155">
    <property type="term" value="F:phosphorelay sensor kinase activity"/>
    <property type="evidence" value="ECO:0007669"/>
    <property type="project" value="InterPro"/>
</dbReference>
<dbReference type="InterPro" id="IPR029016">
    <property type="entry name" value="GAF-like_dom_sf"/>
</dbReference>
<dbReference type="EC" id="2.7.13.3" evidence="2"/>
<keyword evidence="7" id="KW-0067">ATP-binding</keyword>
<keyword evidence="3" id="KW-0597">Phosphoprotein</keyword>
<dbReference type="SMART" id="SM00086">
    <property type="entry name" value="PAC"/>
    <property type="match status" value="2"/>
</dbReference>
<dbReference type="SUPFAM" id="SSF47384">
    <property type="entry name" value="Homodimeric domain of signal transducing histidine kinase"/>
    <property type="match status" value="1"/>
</dbReference>
<evidence type="ECO:0000256" key="8">
    <source>
        <dbReference type="ARBA" id="ARBA00023012"/>
    </source>
</evidence>
<dbReference type="SUPFAM" id="SSF55785">
    <property type="entry name" value="PYP-like sensor domain (PAS domain)"/>
    <property type="match status" value="1"/>
</dbReference>
<dbReference type="InterPro" id="IPR001610">
    <property type="entry name" value="PAC"/>
</dbReference>
<feature type="domain" description="Histidine kinase" evidence="9">
    <location>
        <begin position="479"/>
        <end position="704"/>
    </location>
</feature>
<dbReference type="PANTHER" id="PTHR43065:SF46">
    <property type="entry name" value="C4-DICARBOXYLATE TRANSPORT SENSOR PROTEIN DCTB"/>
    <property type="match status" value="1"/>
</dbReference>
<comment type="catalytic activity">
    <reaction evidence="1">
        <text>ATP + protein L-histidine = ADP + protein N-phospho-L-histidine.</text>
        <dbReference type="EC" id="2.7.13.3"/>
    </reaction>
</comment>
<evidence type="ECO:0000256" key="5">
    <source>
        <dbReference type="ARBA" id="ARBA00022741"/>
    </source>
</evidence>
<keyword evidence="5" id="KW-0547">Nucleotide-binding</keyword>
<dbReference type="InterPro" id="IPR035965">
    <property type="entry name" value="PAS-like_dom_sf"/>
</dbReference>
<keyword evidence="8" id="KW-0902">Two-component regulatory system</keyword>
<dbReference type="AlphaFoldDB" id="A0A5C6CFJ4"/>
<dbReference type="PANTHER" id="PTHR43065">
    <property type="entry name" value="SENSOR HISTIDINE KINASE"/>
    <property type="match status" value="1"/>
</dbReference>
<organism evidence="12 13">
    <name type="scientific">Novipirellula galeiformis</name>
    <dbReference type="NCBI Taxonomy" id="2528004"/>
    <lineage>
        <taxon>Bacteria</taxon>
        <taxon>Pseudomonadati</taxon>
        <taxon>Planctomycetota</taxon>
        <taxon>Planctomycetia</taxon>
        <taxon>Pirellulales</taxon>
        <taxon>Pirellulaceae</taxon>
        <taxon>Novipirellula</taxon>
    </lineage>
</organism>
<dbReference type="SMART" id="SM00387">
    <property type="entry name" value="HATPase_c"/>
    <property type="match status" value="1"/>
</dbReference>
<dbReference type="InterPro" id="IPR003661">
    <property type="entry name" value="HisK_dim/P_dom"/>
</dbReference>
<protein>
    <recommendedName>
        <fullName evidence="2">histidine kinase</fullName>
        <ecNumber evidence="2">2.7.13.3</ecNumber>
    </recommendedName>
</protein>
<keyword evidence="13" id="KW-1185">Reference proteome</keyword>
<dbReference type="Proteomes" id="UP000316304">
    <property type="component" value="Unassembled WGS sequence"/>
</dbReference>
<evidence type="ECO:0000256" key="1">
    <source>
        <dbReference type="ARBA" id="ARBA00000085"/>
    </source>
</evidence>
<accession>A0A5C6CFJ4</accession>
<evidence type="ECO:0000259" key="11">
    <source>
        <dbReference type="PROSITE" id="PS50113"/>
    </source>
</evidence>
<evidence type="ECO:0000256" key="7">
    <source>
        <dbReference type="ARBA" id="ARBA00022840"/>
    </source>
</evidence>
<evidence type="ECO:0000259" key="9">
    <source>
        <dbReference type="PROSITE" id="PS50109"/>
    </source>
</evidence>
<dbReference type="OrthoDB" id="220475at2"/>
<evidence type="ECO:0000256" key="3">
    <source>
        <dbReference type="ARBA" id="ARBA00022553"/>
    </source>
</evidence>